<organism evidence="1 2">
    <name type="scientific">Acinetobacter phage vB_AbaM_ME3</name>
    <dbReference type="NCBI Taxonomy" id="1837876"/>
    <lineage>
        <taxon>Viruses</taxon>
        <taxon>Duplodnaviria</taxon>
        <taxon>Heunggongvirae</taxon>
        <taxon>Uroviricota</taxon>
        <taxon>Caudoviricetes</taxon>
        <taxon>Metrivirus</taxon>
        <taxon>Metrivirus ME3</taxon>
    </lineage>
</organism>
<reference evidence="2" key="1">
    <citation type="submission" date="2016-03" db="EMBL/GenBank/DDBJ databases">
        <title>Characterization of Acinetobacter baumannii phage vB_AbaM_ME3.</title>
        <authorList>
            <person name="Buttimer C.T.H."/>
            <person name="Elbreki M."/>
            <person name="Coffey A."/>
        </authorList>
    </citation>
    <scope>NUCLEOTIDE SEQUENCE [LARGE SCALE GENOMIC DNA]</scope>
</reference>
<evidence type="ECO:0000313" key="1">
    <source>
        <dbReference type="EMBL" id="AND75416.1"/>
    </source>
</evidence>
<proteinExistence type="predicted"/>
<dbReference type="EMBL" id="KU935715">
    <property type="protein sequence ID" value="AND75416.1"/>
    <property type="molecule type" value="Genomic_DNA"/>
</dbReference>
<name>A0A172Q0N3_9CAUD</name>
<sequence>MLSNVTSEHYHPVYALKAKEAFPEESMHKYIDYQNGERFYATKYKGIMICGSLNPHICTPPSYEIETHLTRIKLSKPIDQRNRKFRKALGFRQTEFHLKHWDAVKDLSRAELQKLQKTYTDQYYFKGYGVCDNEDQVYRMYKWLEQQDDEYCIFLTPIFKEHQPPSGGWRWEKWGSYIGNQKSQADYLYNEPDIDLIYVYSVCKIVRKPLVYVSPCGIALYEERFGWEMEDKEGRSLGVIRKVKEAEGWYQVGHHTNPFFYTNDDEFDNISQQLQSYIESNVWTT</sequence>
<gene>
    <name evidence="1" type="ORF">ME3_255</name>
</gene>
<dbReference type="Proteomes" id="UP000225947">
    <property type="component" value="Segment"/>
</dbReference>
<accession>A0A172Q0N3</accession>
<protein>
    <submittedName>
        <fullName evidence="1">Uncharacterized protein</fullName>
    </submittedName>
</protein>
<evidence type="ECO:0000313" key="2">
    <source>
        <dbReference type="Proteomes" id="UP000225947"/>
    </source>
</evidence>
<dbReference type="OrthoDB" id="28004at10239"/>
<keyword evidence="2" id="KW-1185">Reference proteome</keyword>